<dbReference type="PATRIC" id="fig|1177179.3.peg.2265"/>
<dbReference type="InterPro" id="IPR045179">
    <property type="entry name" value="YgfZ/GcvT"/>
</dbReference>
<accession>L0WB20</accession>
<name>L0WB20_9GAMM</name>
<gene>
    <name evidence="1" type="ORF">A11A3_11342</name>
</gene>
<dbReference type="Gene3D" id="2.40.30.160">
    <property type="match status" value="1"/>
</dbReference>
<dbReference type="GO" id="GO:0016226">
    <property type="term" value="P:iron-sulfur cluster assembly"/>
    <property type="evidence" value="ECO:0007669"/>
    <property type="project" value="TreeGrafter"/>
</dbReference>
<comment type="caution">
    <text evidence="1">The sequence shown here is derived from an EMBL/GenBank/DDBJ whole genome shotgun (WGS) entry which is preliminary data.</text>
</comment>
<dbReference type="eggNOG" id="COG0354">
    <property type="taxonomic scope" value="Bacteria"/>
</dbReference>
<dbReference type="PIRSF" id="PIRSF006487">
    <property type="entry name" value="GcvT"/>
    <property type="match status" value="1"/>
</dbReference>
<proteinExistence type="predicted"/>
<dbReference type="STRING" id="1177179.A11A3_11342"/>
<dbReference type="SUPFAM" id="SSF103025">
    <property type="entry name" value="Folate-binding domain"/>
    <property type="match status" value="1"/>
</dbReference>
<dbReference type="OrthoDB" id="9796287at2"/>
<dbReference type="NCBIfam" id="TIGR03317">
    <property type="entry name" value="ygfZ_signature"/>
    <property type="match status" value="1"/>
</dbReference>
<dbReference type="InterPro" id="IPR017703">
    <property type="entry name" value="YgfZ/GCV_T_CS"/>
</dbReference>
<dbReference type="Gene3D" id="3.30.70.1630">
    <property type="match status" value="1"/>
</dbReference>
<dbReference type="AlphaFoldDB" id="L0WB20"/>
<organism evidence="1 2">
    <name type="scientific">Alcanivorax hongdengensis A-11-3</name>
    <dbReference type="NCBI Taxonomy" id="1177179"/>
    <lineage>
        <taxon>Bacteria</taxon>
        <taxon>Pseudomonadati</taxon>
        <taxon>Pseudomonadota</taxon>
        <taxon>Gammaproteobacteria</taxon>
        <taxon>Oceanospirillales</taxon>
        <taxon>Alcanivoracaceae</taxon>
        <taxon>Alcanivorax</taxon>
    </lineage>
</organism>
<keyword evidence="2" id="KW-1185">Reference proteome</keyword>
<evidence type="ECO:0008006" key="3">
    <source>
        <dbReference type="Google" id="ProtNLM"/>
    </source>
</evidence>
<sequence>MSAWSDFIASQSLAATANTPLLAHCDHLAVIRASGEEAGHYLQGQLTCDLQDIDHGAHRNGMHLSLKGRGLVSMRVVKSRDGYLLLCPADKAEDVIKALIKYRLRAKVDFQVDADAVVLGVAGDLEGTGLSVLPAAGESHCNDHTLALRYPHTEQMLLITHGEHAIKLWPQLAANRALTGANGWLCQDILAGEAMVFAGAEDLFLPQVLNYDVTGAVSFKKGCYTGQEVVARMHFKGKLKQRMQRIDYQAAIPLAPGQVVRDANGKAAGEVVISARGSDAHHALIVLRRDTDGILFADDQPLDSKLVGLPYSLPWKE</sequence>
<dbReference type="RefSeq" id="WP_008929444.1">
    <property type="nucleotide sequence ID" value="NZ_AMRJ01000017.1"/>
</dbReference>
<reference evidence="1 2" key="1">
    <citation type="journal article" date="2012" name="J. Bacteriol.">
        <title>Genome Sequence of the Alkane-Degrading Bacterium Alcanivorax hongdengensis Type Strain A-11-3.</title>
        <authorList>
            <person name="Lai Q."/>
            <person name="Shao Z."/>
        </authorList>
    </citation>
    <scope>NUCLEOTIDE SEQUENCE [LARGE SCALE GENOMIC DNA]</scope>
    <source>
        <strain evidence="1 2">A-11-3</strain>
    </source>
</reference>
<dbReference type="Proteomes" id="UP000010164">
    <property type="component" value="Unassembled WGS sequence"/>
</dbReference>
<evidence type="ECO:0000313" key="2">
    <source>
        <dbReference type="Proteomes" id="UP000010164"/>
    </source>
</evidence>
<dbReference type="PANTHER" id="PTHR22602">
    <property type="entry name" value="TRANSFERASE CAF17, MITOCHONDRIAL-RELATED"/>
    <property type="match status" value="1"/>
</dbReference>
<protein>
    <recommendedName>
        <fullName evidence="3">Aminomethyltransferase folate-binding domain-containing protein</fullName>
    </recommendedName>
</protein>
<dbReference type="PANTHER" id="PTHR22602:SF0">
    <property type="entry name" value="TRANSFERASE CAF17, MITOCHONDRIAL-RELATED"/>
    <property type="match status" value="1"/>
</dbReference>
<evidence type="ECO:0000313" key="1">
    <source>
        <dbReference type="EMBL" id="EKF73948.1"/>
    </source>
</evidence>
<dbReference type="EMBL" id="AMRJ01000017">
    <property type="protein sequence ID" value="EKF73948.1"/>
    <property type="molecule type" value="Genomic_DNA"/>
</dbReference>
<dbReference type="Gene3D" id="3.30.70.1400">
    <property type="entry name" value="Aminomethyltransferase beta-barrel domains"/>
    <property type="match status" value="1"/>
</dbReference>